<name>A0A1M4Z1U6_9THEO</name>
<accession>A0A1M4Z1U6</accession>
<protein>
    <submittedName>
        <fullName evidence="2">Ca-activated chloride channel family protein</fullName>
    </submittedName>
</protein>
<dbReference type="CDD" id="cd00198">
    <property type="entry name" value="vWFA"/>
    <property type="match status" value="1"/>
</dbReference>
<dbReference type="Pfam" id="PF00092">
    <property type="entry name" value="VWA"/>
    <property type="match status" value="1"/>
</dbReference>
<dbReference type="SUPFAM" id="SSF53300">
    <property type="entry name" value="vWA-like"/>
    <property type="match status" value="2"/>
</dbReference>
<sequence length="226" mass="24371">MPLKLITLVTDGKSNVGGNPVDAAADAKKMGIIVNSIGIMDRDDVGATEVREIARAGGGLYELTRIEELSETMQALTQKSVQVTIEEIVNSHIKGIIGKDLKDINPIVRSQVSSYIESLADETDVEMAILMDTSGSMLYKINAARVSVVDLLKTLSGRKGRFSVALLQFPGIDSMVKVLCDFTDDPQELEQIVTSVGTGGCTPTAIAIREAISMLVKQPELREYTL</sequence>
<dbReference type="InterPro" id="IPR036465">
    <property type="entry name" value="vWFA_dom_sf"/>
</dbReference>
<proteinExistence type="predicted"/>
<dbReference type="Proteomes" id="UP000184088">
    <property type="component" value="Unassembled WGS sequence"/>
</dbReference>
<dbReference type="Pfam" id="PF13519">
    <property type="entry name" value="VWA_2"/>
    <property type="match status" value="1"/>
</dbReference>
<gene>
    <name evidence="2" type="ORF">SAMN02746089_01331</name>
</gene>
<dbReference type="AlphaFoldDB" id="A0A1M4Z1U6"/>
<reference evidence="2 3" key="1">
    <citation type="submission" date="2016-11" db="EMBL/GenBank/DDBJ databases">
        <authorList>
            <person name="Jaros S."/>
            <person name="Januszkiewicz K."/>
            <person name="Wedrychowicz H."/>
        </authorList>
    </citation>
    <scope>NUCLEOTIDE SEQUENCE [LARGE SCALE GENOMIC DNA]</scope>
    <source>
        <strain evidence="2 3">DSM 17918</strain>
    </source>
</reference>
<dbReference type="Gene3D" id="3.40.50.410">
    <property type="entry name" value="von Willebrand factor, type A domain"/>
    <property type="match status" value="1"/>
</dbReference>
<evidence type="ECO:0000313" key="2">
    <source>
        <dbReference type="EMBL" id="SHF12031.1"/>
    </source>
</evidence>
<feature type="domain" description="VWFA" evidence="1">
    <location>
        <begin position="1"/>
        <end position="88"/>
    </location>
</feature>
<dbReference type="EMBL" id="FQVH01000012">
    <property type="protein sequence ID" value="SHF12031.1"/>
    <property type="molecule type" value="Genomic_DNA"/>
</dbReference>
<dbReference type="OrthoDB" id="9806395at2"/>
<dbReference type="STRING" id="1121256.SAMN02746089_01331"/>
<dbReference type="PROSITE" id="PS50234">
    <property type="entry name" value="VWFA"/>
    <property type="match status" value="1"/>
</dbReference>
<organism evidence="2 3">
    <name type="scientific">Caldanaerobius fijiensis DSM 17918</name>
    <dbReference type="NCBI Taxonomy" id="1121256"/>
    <lineage>
        <taxon>Bacteria</taxon>
        <taxon>Bacillati</taxon>
        <taxon>Bacillota</taxon>
        <taxon>Clostridia</taxon>
        <taxon>Thermoanaerobacterales</taxon>
        <taxon>Thermoanaerobacteraceae</taxon>
        <taxon>Caldanaerobius</taxon>
    </lineage>
</organism>
<evidence type="ECO:0000313" key="3">
    <source>
        <dbReference type="Proteomes" id="UP000184088"/>
    </source>
</evidence>
<dbReference type="RefSeq" id="WP_073343078.1">
    <property type="nucleotide sequence ID" value="NZ_FQVH01000012.1"/>
</dbReference>
<dbReference type="InterPro" id="IPR002035">
    <property type="entry name" value="VWF_A"/>
</dbReference>
<evidence type="ECO:0000259" key="1">
    <source>
        <dbReference type="PROSITE" id="PS50234"/>
    </source>
</evidence>
<keyword evidence="3" id="KW-1185">Reference proteome</keyword>